<dbReference type="GO" id="GO:0003700">
    <property type="term" value="F:DNA-binding transcription factor activity"/>
    <property type="evidence" value="ECO:0007669"/>
    <property type="project" value="InterPro"/>
</dbReference>
<dbReference type="EMBL" id="LT598496">
    <property type="protein sequence ID" value="SBV24665.1"/>
    <property type="molecule type" value="Genomic_DNA"/>
</dbReference>
<dbReference type="SUPFAM" id="SSF46785">
    <property type="entry name" value="Winged helix' DNA-binding domain"/>
    <property type="match status" value="1"/>
</dbReference>
<evidence type="ECO:0000313" key="3">
    <source>
        <dbReference type="EMBL" id="SBV24665.1"/>
    </source>
</evidence>
<dbReference type="Pfam" id="PF12802">
    <property type="entry name" value="MarR_2"/>
    <property type="match status" value="1"/>
</dbReference>
<dbReference type="GO" id="GO:0003677">
    <property type="term" value="F:DNA binding"/>
    <property type="evidence" value="ECO:0007669"/>
    <property type="project" value="UniProtKB-KW"/>
</dbReference>
<reference evidence="4" key="1">
    <citation type="submission" date="2016-06" db="EMBL/GenBank/DDBJ databases">
        <authorList>
            <person name="Varghese N."/>
        </authorList>
    </citation>
    <scope>NUCLEOTIDE SEQUENCE [LARGE SCALE GENOMIC DNA]</scope>
    <source>
        <strain evidence="4">DSM 45344</strain>
    </source>
</reference>
<dbReference type="PROSITE" id="PS50995">
    <property type="entry name" value="HTH_MARR_2"/>
    <property type="match status" value="1"/>
</dbReference>
<evidence type="ECO:0000313" key="4">
    <source>
        <dbReference type="Proteomes" id="UP000199393"/>
    </source>
</evidence>
<accession>A0A1C3MWG0</accession>
<dbReference type="InterPro" id="IPR039422">
    <property type="entry name" value="MarR/SlyA-like"/>
</dbReference>
<dbReference type="Gene3D" id="1.10.10.10">
    <property type="entry name" value="Winged helix-like DNA-binding domain superfamily/Winged helix DNA-binding domain"/>
    <property type="match status" value="1"/>
</dbReference>
<feature type="domain" description="HTH marR-type" evidence="2">
    <location>
        <begin position="41"/>
        <end position="180"/>
    </location>
</feature>
<dbReference type="SMART" id="SM00347">
    <property type="entry name" value="HTH_MARR"/>
    <property type="match status" value="1"/>
</dbReference>
<keyword evidence="4" id="KW-1185">Reference proteome</keyword>
<protein>
    <submittedName>
        <fullName evidence="3">DNA-binding transcriptional regulator, MarR family</fullName>
    </submittedName>
</protein>
<keyword evidence="3" id="KW-0238">DNA-binding</keyword>
<sequence length="187" mass="20038">MRNIGARTGVETAVEKKSSNARSAAPRPNSQGDEGGDQGIRHDLLDGWMLVAEGFHATHQAIVGEVAALFDLGQGPADVLLRLLTADGHRMPMTRLAREAGMSSGGLTKLADRLCAADLARRVACEEDRRVTYLELTDQGEETAEAIARVATQSLRERVLDTIGPDGFGALADTMRKLRDANEDSGK</sequence>
<dbReference type="InterPro" id="IPR036390">
    <property type="entry name" value="WH_DNA-bd_sf"/>
</dbReference>
<evidence type="ECO:0000256" key="1">
    <source>
        <dbReference type="SAM" id="MobiDB-lite"/>
    </source>
</evidence>
<organism evidence="3 4">
    <name type="scientific">Micromonospora krabiensis</name>
    <dbReference type="NCBI Taxonomy" id="307121"/>
    <lineage>
        <taxon>Bacteria</taxon>
        <taxon>Bacillati</taxon>
        <taxon>Actinomycetota</taxon>
        <taxon>Actinomycetes</taxon>
        <taxon>Micromonosporales</taxon>
        <taxon>Micromonosporaceae</taxon>
        <taxon>Micromonospora</taxon>
    </lineage>
</organism>
<evidence type="ECO:0000259" key="2">
    <source>
        <dbReference type="PROSITE" id="PS50995"/>
    </source>
</evidence>
<proteinExistence type="predicted"/>
<dbReference type="PANTHER" id="PTHR33164:SF99">
    <property type="entry name" value="MARR FAMILY REGULATORY PROTEIN"/>
    <property type="match status" value="1"/>
</dbReference>
<dbReference type="InterPro" id="IPR036388">
    <property type="entry name" value="WH-like_DNA-bd_sf"/>
</dbReference>
<dbReference type="GO" id="GO:0006950">
    <property type="term" value="P:response to stress"/>
    <property type="evidence" value="ECO:0007669"/>
    <property type="project" value="TreeGrafter"/>
</dbReference>
<name>A0A1C3MWG0_9ACTN</name>
<dbReference type="InterPro" id="IPR000835">
    <property type="entry name" value="HTH_MarR-typ"/>
</dbReference>
<dbReference type="Proteomes" id="UP000199393">
    <property type="component" value="Chromosome I"/>
</dbReference>
<gene>
    <name evidence="3" type="ORF">GA0070620_0095</name>
</gene>
<dbReference type="PANTHER" id="PTHR33164">
    <property type="entry name" value="TRANSCRIPTIONAL REGULATOR, MARR FAMILY"/>
    <property type="match status" value="1"/>
</dbReference>
<dbReference type="AlphaFoldDB" id="A0A1C3MWG0"/>
<feature type="region of interest" description="Disordered" evidence="1">
    <location>
        <begin position="1"/>
        <end position="38"/>
    </location>
</feature>
<dbReference type="OrthoDB" id="5295456at2"/>
<dbReference type="STRING" id="307121.GA0070620_0095"/>